<dbReference type="GO" id="GO:0006542">
    <property type="term" value="P:glutamine biosynthetic process"/>
    <property type="evidence" value="ECO:0007669"/>
    <property type="project" value="InterPro"/>
</dbReference>
<dbReference type="GO" id="GO:0004356">
    <property type="term" value="F:glutamine synthetase activity"/>
    <property type="evidence" value="ECO:0007669"/>
    <property type="project" value="InterPro"/>
</dbReference>
<dbReference type="InterPro" id="IPR014746">
    <property type="entry name" value="Gln_synth/guanido_kin_cat_dom"/>
</dbReference>
<evidence type="ECO:0000313" key="9">
    <source>
        <dbReference type="EMBL" id="NEW77369.1"/>
    </source>
</evidence>
<keyword evidence="2" id="KW-0436">Ligase</keyword>
<proteinExistence type="inferred from homology"/>
<keyword evidence="4" id="KW-0067">ATP-binding</keyword>
<gene>
    <name evidence="9" type="ORF">G4H13_45400</name>
</gene>
<dbReference type="InterPro" id="IPR008146">
    <property type="entry name" value="Gln_synth_cat_dom"/>
</dbReference>
<keyword evidence="3" id="KW-0547">Nucleotide-binding</keyword>
<dbReference type="PROSITE" id="PS51987">
    <property type="entry name" value="GS_CATALYTIC"/>
    <property type="match status" value="1"/>
</dbReference>
<dbReference type="PROSITE" id="PS51986">
    <property type="entry name" value="GS_BETA_GRASP"/>
    <property type="match status" value="1"/>
</dbReference>
<accession>A0A6G4AXJ1</accession>
<feature type="domain" description="GS catalytic" evidence="8">
    <location>
        <begin position="145"/>
        <end position="470"/>
    </location>
</feature>
<comment type="caution">
    <text evidence="9">The sequence shown here is derived from an EMBL/GenBank/DDBJ whole genome shotgun (WGS) entry which is preliminary data.</text>
</comment>
<dbReference type="SMART" id="SM01230">
    <property type="entry name" value="Gln-synt_C"/>
    <property type="match status" value="1"/>
</dbReference>
<dbReference type="Gene3D" id="3.10.20.70">
    <property type="entry name" value="Glutamine synthetase, N-terminal domain"/>
    <property type="match status" value="1"/>
</dbReference>
<evidence type="ECO:0000256" key="1">
    <source>
        <dbReference type="ARBA" id="ARBA00009897"/>
    </source>
</evidence>
<sequence>MSLQQASATRQHDELSHAVFVPPVDHASAKAPDEYAAAQKFLIEHDIRAVDCMVVDTWGIPRGKRLPVAAFLEERGMSIGKAIYSSEVDAFLGDSPWIGVSSGYPDMRAVPDLQTLRVAGWGDRLATVMCDCVYIESGEAIPLDPRSMVKRTLQEFDALNYRVDLAAELEFYLYDRNWELVSQEIGLFNLTGLQDLDEILSPIVESLLATGIKVESSSAEYSPGHIEITQRYDEALAALDKTILFKHVVRQTAHRLGYNVSFMAKPSTAAGGSGMHMHLSLVERGGSNVFGLVDEDHPLGSSVMRRFASGLLHHQLDLQAVTHPTINEYKRSTDYSFAPNRVTWGIDNRSAGVRCLPRIGSASRLEVRWASAAAHPYLLAQGYLQAGLSGLRNEFPLIDQCVSDAYADSRWERIADQPEDAIARFEASPFTQEVYGPDFVETFCAMQRKELQRFTEHVTDWEIARYRGRL</sequence>
<dbReference type="Proteomes" id="UP000476310">
    <property type="component" value="Unassembled WGS sequence"/>
</dbReference>
<dbReference type="AlphaFoldDB" id="A0A6G4AXJ1"/>
<evidence type="ECO:0000313" key="10">
    <source>
        <dbReference type="Proteomes" id="UP000476310"/>
    </source>
</evidence>
<evidence type="ECO:0000256" key="3">
    <source>
        <dbReference type="ARBA" id="ARBA00022741"/>
    </source>
</evidence>
<feature type="domain" description="GS beta-grasp" evidence="7">
    <location>
        <begin position="45"/>
        <end position="138"/>
    </location>
</feature>
<keyword evidence="10" id="KW-1185">Reference proteome</keyword>
<dbReference type="PANTHER" id="PTHR43785:SF12">
    <property type="entry name" value="TYPE-1 GLUTAMINE SYNTHETASE 2"/>
    <property type="match status" value="1"/>
</dbReference>
<dbReference type="SUPFAM" id="SSF54368">
    <property type="entry name" value="Glutamine synthetase, N-terminal domain"/>
    <property type="match status" value="1"/>
</dbReference>
<name>A0A6G4AXJ1_9ACTN</name>
<evidence type="ECO:0000256" key="6">
    <source>
        <dbReference type="RuleBase" id="RU000384"/>
    </source>
</evidence>
<dbReference type="Pfam" id="PF00120">
    <property type="entry name" value="Gln-synt_C"/>
    <property type="match status" value="1"/>
</dbReference>
<dbReference type="EMBL" id="JAAIKT010000115">
    <property type="protein sequence ID" value="NEW77369.1"/>
    <property type="molecule type" value="Genomic_DNA"/>
</dbReference>
<dbReference type="InterPro" id="IPR008147">
    <property type="entry name" value="Gln_synt_N"/>
</dbReference>
<dbReference type="InterPro" id="IPR036651">
    <property type="entry name" value="Gln_synt_N_sf"/>
</dbReference>
<evidence type="ECO:0000259" key="7">
    <source>
        <dbReference type="PROSITE" id="PS51986"/>
    </source>
</evidence>
<evidence type="ECO:0000256" key="2">
    <source>
        <dbReference type="ARBA" id="ARBA00022598"/>
    </source>
</evidence>
<protein>
    <submittedName>
        <fullName evidence="9">Glutamine synthetase</fullName>
    </submittedName>
</protein>
<evidence type="ECO:0000259" key="8">
    <source>
        <dbReference type="PROSITE" id="PS51987"/>
    </source>
</evidence>
<reference evidence="9" key="1">
    <citation type="submission" date="2020-02" db="EMBL/GenBank/DDBJ databases">
        <title>A new Streptomyces sp. for controlling soil-borne diseases.</title>
        <authorList>
            <person name="Li X."/>
            <person name="Tian Y."/>
            <person name="Gao K."/>
        </authorList>
    </citation>
    <scope>NUCLEOTIDE SEQUENCE [LARGE SCALE GENOMIC DNA]</scope>
    <source>
        <strain evidence="9">0250</strain>
    </source>
</reference>
<evidence type="ECO:0000256" key="5">
    <source>
        <dbReference type="PROSITE-ProRule" id="PRU01330"/>
    </source>
</evidence>
<dbReference type="PANTHER" id="PTHR43785">
    <property type="entry name" value="GAMMA-GLUTAMYLPUTRESCINE SYNTHETASE"/>
    <property type="match status" value="1"/>
</dbReference>
<dbReference type="SUPFAM" id="SSF55931">
    <property type="entry name" value="Glutamine synthetase/guanido kinase"/>
    <property type="match status" value="1"/>
</dbReference>
<evidence type="ECO:0000256" key="4">
    <source>
        <dbReference type="ARBA" id="ARBA00022840"/>
    </source>
</evidence>
<dbReference type="GO" id="GO:0005524">
    <property type="term" value="F:ATP binding"/>
    <property type="evidence" value="ECO:0007669"/>
    <property type="project" value="UniProtKB-KW"/>
</dbReference>
<organism evidence="9 10">
    <name type="scientific">Streptomyces rhizosphaericus</name>
    <dbReference type="NCBI Taxonomy" id="114699"/>
    <lineage>
        <taxon>Bacteria</taxon>
        <taxon>Bacillati</taxon>
        <taxon>Actinomycetota</taxon>
        <taxon>Actinomycetes</taxon>
        <taxon>Kitasatosporales</taxon>
        <taxon>Streptomycetaceae</taxon>
        <taxon>Streptomyces</taxon>
        <taxon>Streptomyces violaceusniger group</taxon>
    </lineage>
</organism>
<dbReference type="Gene3D" id="3.30.590.10">
    <property type="entry name" value="Glutamine synthetase/guanido kinase, catalytic domain"/>
    <property type="match status" value="1"/>
</dbReference>
<comment type="similarity">
    <text evidence="1 5 6">Belongs to the glutamine synthetase family.</text>
</comment>
<dbReference type="RefSeq" id="WP_164436708.1">
    <property type="nucleotide sequence ID" value="NZ_JAAIKT010000115.1"/>
</dbReference>